<dbReference type="AlphaFoldDB" id="A0A3L6QJV4"/>
<name>A0A3L6QJV4_PANMI</name>
<evidence type="ECO:0000256" key="1">
    <source>
        <dbReference type="SAM" id="MobiDB-lite"/>
    </source>
</evidence>
<keyword evidence="3" id="KW-1185">Reference proteome</keyword>
<sequence>MANDQLIFPVRPSGICALTSCRIHVEPHQEDAQEDQLRQFSQSSASSRDNMSVDSSRRTSVSQEDTTPTLPRNRIRIRIRVLTTVEQIVARNGYEREALELLKKQSFSHIKVFEPLFLIKTGLKQDMNHVFAYAGWENFAHITETGSHLLTMEFLMSLGIEETSKITKIYFRFFDEQYELTVTQLSGALGFHKKCLLDPTLLKTINMIALPGGTQFLMNLLAMEKKEPVRRSVAGPVTRGRSRLSTQQEQTSYSPQVGLSTTPRYDYENPIIRSITNRTDRVNIIESTILLRIDRWSVISVALIIDQWGVMRDVLITSALHRVLSSPVAVEGRSADIGILGVDSPPALFLARPGHARRSPRGLASAGLFPS</sequence>
<evidence type="ECO:0000313" key="3">
    <source>
        <dbReference type="Proteomes" id="UP000275267"/>
    </source>
</evidence>
<feature type="region of interest" description="Disordered" evidence="1">
    <location>
        <begin position="231"/>
        <end position="259"/>
    </location>
</feature>
<evidence type="ECO:0000313" key="2">
    <source>
        <dbReference type="EMBL" id="RLM79696.1"/>
    </source>
</evidence>
<feature type="region of interest" description="Disordered" evidence="1">
    <location>
        <begin position="28"/>
        <end position="69"/>
    </location>
</feature>
<protein>
    <submittedName>
        <fullName evidence="2">Zinc knuckle family protein</fullName>
    </submittedName>
</protein>
<proteinExistence type="predicted"/>
<feature type="compositionally biased region" description="Polar residues" evidence="1">
    <location>
        <begin position="243"/>
        <end position="259"/>
    </location>
</feature>
<dbReference type="Proteomes" id="UP000275267">
    <property type="component" value="Unassembled WGS sequence"/>
</dbReference>
<feature type="compositionally biased region" description="Polar residues" evidence="1">
    <location>
        <begin position="38"/>
        <end position="65"/>
    </location>
</feature>
<gene>
    <name evidence="2" type="ORF">C2845_PM12G13190</name>
</gene>
<reference evidence="3" key="1">
    <citation type="journal article" date="2019" name="Nat. Commun.">
        <title>The genome of broomcorn millet.</title>
        <authorList>
            <person name="Zou C."/>
            <person name="Miki D."/>
            <person name="Li D."/>
            <person name="Tang Q."/>
            <person name="Xiao L."/>
            <person name="Rajput S."/>
            <person name="Deng P."/>
            <person name="Jia W."/>
            <person name="Huang R."/>
            <person name="Zhang M."/>
            <person name="Sun Y."/>
            <person name="Hu J."/>
            <person name="Fu X."/>
            <person name="Schnable P.S."/>
            <person name="Li F."/>
            <person name="Zhang H."/>
            <person name="Feng B."/>
            <person name="Zhu X."/>
            <person name="Liu R."/>
            <person name="Schnable J.C."/>
            <person name="Zhu J.-K."/>
            <person name="Zhang H."/>
        </authorList>
    </citation>
    <scope>NUCLEOTIDE SEQUENCE [LARGE SCALE GENOMIC DNA]</scope>
</reference>
<feature type="compositionally biased region" description="Basic and acidic residues" evidence="1">
    <location>
        <begin position="28"/>
        <end position="37"/>
    </location>
</feature>
<dbReference type="EMBL" id="PQIB02000012">
    <property type="protein sequence ID" value="RLM79696.1"/>
    <property type="molecule type" value="Genomic_DNA"/>
</dbReference>
<accession>A0A3L6QJV4</accession>
<organism evidence="2 3">
    <name type="scientific">Panicum miliaceum</name>
    <name type="common">Proso millet</name>
    <name type="synonym">Broomcorn millet</name>
    <dbReference type="NCBI Taxonomy" id="4540"/>
    <lineage>
        <taxon>Eukaryota</taxon>
        <taxon>Viridiplantae</taxon>
        <taxon>Streptophyta</taxon>
        <taxon>Embryophyta</taxon>
        <taxon>Tracheophyta</taxon>
        <taxon>Spermatophyta</taxon>
        <taxon>Magnoliopsida</taxon>
        <taxon>Liliopsida</taxon>
        <taxon>Poales</taxon>
        <taxon>Poaceae</taxon>
        <taxon>PACMAD clade</taxon>
        <taxon>Panicoideae</taxon>
        <taxon>Panicodae</taxon>
        <taxon>Paniceae</taxon>
        <taxon>Panicinae</taxon>
        <taxon>Panicum</taxon>
        <taxon>Panicum sect. Panicum</taxon>
    </lineage>
</organism>
<comment type="caution">
    <text evidence="2">The sequence shown here is derived from an EMBL/GenBank/DDBJ whole genome shotgun (WGS) entry which is preliminary data.</text>
</comment>